<dbReference type="AlphaFoldDB" id="A0A383B0Q5"/>
<organism evidence="1">
    <name type="scientific">marine metagenome</name>
    <dbReference type="NCBI Taxonomy" id="408172"/>
    <lineage>
        <taxon>unclassified sequences</taxon>
        <taxon>metagenomes</taxon>
        <taxon>ecological metagenomes</taxon>
    </lineage>
</organism>
<reference evidence="1" key="1">
    <citation type="submission" date="2018-05" db="EMBL/GenBank/DDBJ databases">
        <authorList>
            <person name="Lanie J.A."/>
            <person name="Ng W.-L."/>
            <person name="Kazmierczak K.M."/>
            <person name="Andrzejewski T.M."/>
            <person name="Davidsen T.M."/>
            <person name="Wayne K.J."/>
            <person name="Tettelin H."/>
            <person name="Glass J.I."/>
            <person name="Rusch D."/>
            <person name="Podicherti R."/>
            <person name="Tsui H.-C.T."/>
            <person name="Winkler M.E."/>
        </authorList>
    </citation>
    <scope>NUCLEOTIDE SEQUENCE</scope>
</reference>
<proteinExistence type="predicted"/>
<dbReference type="EMBL" id="UINC01196602">
    <property type="protein sequence ID" value="SVE13677.1"/>
    <property type="molecule type" value="Genomic_DNA"/>
</dbReference>
<evidence type="ECO:0000313" key="1">
    <source>
        <dbReference type="EMBL" id="SVE13677.1"/>
    </source>
</evidence>
<feature type="non-terminal residue" evidence="1">
    <location>
        <position position="52"/>
    </location>
</feature>
<gene>
    <name evidence="1" type="ORF">METZ01_LOCUS466531</name>
</gene>
<name>A0A383B0Q5_9ZZZZ</name>
<accession>A0A383B0Q5</accession>
<sequence>METDALTRLSYAPMHKIINKVAYKPSSVLLNCLHTLKAVTIYLGQMLPFDSS</sequence>
<protein>
    <submittedName>
        <fullName evidence="1">Uncharacterized protein</fullName>
    </submittedName>
</protein>